<reference evidence="2 3" key="1">
    <citation type="submission" date="2024-09" db="EMBL/GenBank/DDBJ databases">
        <authorList>
            <person name="Sun Q."/>
            <person name="Mori K."/>
        </authorList>
    </citation>
    <scope>NUCLEOTIDE SEQUENCE [LARGE SCALE GENOMIC DNA]</scope>
    <source>
        <strain evidence="2 3">CCM 7609</strain>
    </source>
</reference>
<protein>
    <submittedName>
        <fullName evidence="2">Uncharacterized protein</fullName>
    </submittedName>
</protein>
<gene>
    <name evidence="2" type="ORF">ACFFX0_19735</name>
</gene>
<keyword evidence="3" id="KW-1185">Reference proteome</keyword>
<sequence>MATLPFRDMGSPCVVGVQIGGSERCSSTSVQAPVGASGDHDSPYR</sequence>
<dbReference type="Proteomes" id="UP001589575">
    <property type="component" value="Unassembled WGS sequence"/>
</dbReference>
<accession>A0ABV5G2Z7</accession>
<feature type="region of interest" description="Disordered" evidence="1">
    <location>
        <begin position="24"/>
        <end position="45"/>
    </location>
</feature>
<proteinExistence type="predicted"/>
<evidence type="ECO:0000256" key="1">
    <source>
        <dbReference type="SAM" id="MobiDB-lite"/>
    </source>
</evidence>
<dbReference type="EMBL" id="JBHMFI010000001">
    <property type="protein sequence ID" value="MFB9073305.1"/>
    <property type="molecule type" value="Genomic_DNA"/>
</dbReference>
<name>A0ABV5G2Z7_9MICC</name>
<evidence type="ECO:0000313" key="2">
    <source>
        <dbReference type="EMBL" id="MFB9073305.1"/>
    </source>
</evidence>
<comment type="caution">
    <text evidence="2">The sequence shown here is derived from an EMBL/GenBank/DDBJ whole genome shotgun (WGS) entry which is preliminary data.</text>
</comment>
<evidence type="ECO:0000313" key="3">
    <source>
        <dbReference type="Proteomes" id="UP001589575"/>
    </source>
</evidence>
<organism evidence="2 3">
    <name type="scientific">Citricoccus parietis</name>
    <dbReference type="NCBI Taxonomy" id="592307"/>
    <lineage>
        <taxon>Bacteria</taxon>
        <taxon>Bacillati</taxon>
        <taxon>Actinomycetota</taxon>
        <taxon>Actinomycetes</taxon>
        <taxon>Micrococcales</taxon>
        <taxon>Micrococcaceae</taxon>
        <taxon>Citricoccus</taxon>
    </lineage>
</organism>